<keyword evidence="1" id="KW-0677">Repeat</keyword>
<dbReference type="PROSITE" id="PS50102">
    <property type="entry name" value="RRM"/>
    <property type="match status" value="2"/>
</dbReference>
<dbReference type="GO" id="GO:0003723">
    <property type="term" value="F:RNA binding"/>
    <property type="evidence" value="ECO:0007669"/>
    <property type="project" value="UniProtKB-UniRule"/>
</dbReference>
<dbReference type="CDD" id="cd00590">
    <property type="entry name" value="RRM_SF"/>
    <property type="match status" value="1"/>
</dbReference>
<feature type="compositionally biased region" description="Low complexity" evidence="4">
    <location>
        <begin position="357"/>
        <end position="369"/>
    </location>
</feature>
<keyword evidence="7" id="KW-1185">Reference proteome</keyword>
<feature type="compositionally biased region" description="Basic and acidic residues" evidence="4">
    <location>
        <begin position="391"/>
        <end position="419"/>
    </location>
</feature>
<dbReference type="InterPro" id="IPR035979">
    <property type="entry name" value="RBD_domain_sf"/>
</dbReference>
<evidence type="ECO:0000256" key="4">
    <source>
        <dbReference type="SAM" id="MobiDB-lite"/>
    </source>
</evidence>
<feature type="region of interest" description="Disordered" evidence="4">
    <location>
        <begin position="227"/>
        <end position="419"/>
    </location>
</feature>
<dbReference type="SUPFAM" id="SSF54928">
    <property type="entry name" value="RNA-binding domain, RBD"/>
    <property type="match status" value="1"/>
</dbReference>
<dbReference type="EMBL" id="KV784353">
    <property type="protein sequence ID" value="OEU22279.1"/>
    <property type="molecule type" value="Genomic_DNA"/>
</dbReference>
<evidence type="ECO:0000256" key="1">
    <source>
        <dbReference type="ARBA" id="ARBA00022737"/>
    </source>
</evidence>
<dbReference type="PANTHER" id="PTHR24012">
    <property type="entry name" value="RNA BINDING PROTEIN"/>
    <property type="match status" value="1"/>
</dbReference>
<dbReference type="KEGG" id="fcy:FRACYDRAFT_259001"/>
<organism evidence="6 7">
    <name type="scientific">Fragilariopsis cylindrus CCMP1102</name>
    <dbReference type="NCBI Taxonomy" id="635003"/>
    <lineage>
        <taxon>Eukaryota</taxon>
        <taxon>Sar</taxon>
        <taxon>Stramenopiles</taxon>
        <taxon>Ochrophyta</taxon>
        <taxon>Bacillariophyta</taxon>
        <taxon>Bacillariophyceae</taxon>
        <taxon>Bacillariophycidae</taxon>
        <taxon>Bacillariales</taxon>
        <taxon>Bacillariaceae</taxon>
        <taxon>Fragilariopsis</taxon>
    </lineage>
</organism>
<keyword evidence="2 3" id="KW-0694">RNA-binding</keyword>
<dbReference type="InterPro" id="IPR000504">
    <property type="entry name" value="RRM_dom"/>
</dbReference>
<feature type="compositionally biased region" description="Basic and acidic residues" evidence="4">
    <location>
        <begin position="370"/>
        <end position="384"/>
    </location>
</feature>
<dbReference type="InParanoid" id="A0A1E7FVV1"/>
<reference evidence="6 7" key="1">
    <citation type="submission" date="2016-09" db="EMBL/GenBank/DDBJ databases">
        <title>Extensive genetic diversity and differential bi-allelic expression allows diatom success in the polar Southern Ocean.</title>
        <authorList>
            <consortium name="DOE Joint Genome Institute"/>
            <person name="Mock T."/>
            <person name="Otillar R.P."/>
            <person name="Strauss J."/>
            <person name="Dupont C."/>
            <person name="Frickenhaus S."/>
            <person name="Maumus F."/>
            <person name="Mcmullan M."/>
            <person name="Sanges R."/>
            <person name="Schmutz J."/>
            <person name="Toseland A."/>
            <person name="Valas R."/>
            <person name="Veluchamy A."/>
            <person name="Ward B.J."/>
            <person name="Allen A."/>
            <person name="Barry K."/>
            <person name="Falciatore A."/>
            <person name="Ferrante M."/>
            <person name="Fortunato A.E."/>
            <person name="Gloeckner G."/>
            <person name="Gruber A."/>
            <person name="Hipkin R."/>
            <person name="Janech M."/>
            <person name="Kroth P."/>
            <person name="Leese F."/>
            <person name="Lindquist E."/>
            <person name="Lyon B.R."/>
            <person name="Martin J."/>
            <person name="Mayer C."/>
            <person name="Parker M."/>
            <person name="Quesneville H."/>
            <person name="Raymond J."/>
            <person name="Uhlig C."/>
            <person name="Valentin K.U."/>
            <person name="Worden A.Z."/>
            <person name="Armbrust E.V."/>
            <person name="Bowler C."/>
            <person name="Green B."/>
            <person name="Moulton V."/>
            <person name="Van Oosterhout C."/>
            <person name="Grigoriev I."/>
        </authorList>
    </citation>
    <scope>NUCLEOTIDE SEQUENCE [LARGE SCALE GENOMIC DNA]</scope>
    <source>
        <strain evidence="6 7">CCMP1102</strain>
    </source>
</reference>
<gene>
    <name evidence="6" type="ORF">FRACYDRAFT_259001</name>
</gene>
<dbReference type="Gene3D" id="3.30.70.330">
    <property type="match status" value="2"/>
</dbReference>
<dbReference type="Proteomes" id="UP000095751">
    <property type="component" value="Unassembled WGS sequence"/>
</dbReference>
<protein>
    <recommendedName>
        <fullName evidence="5">RRM domain-containing protein</fullName>
    </recommendedName>
</protein>
<dbReference type="SMART" id="SM00360">
    <property type="entry name" value="RRM"/>
    <property type="match status" value="1"/>
</dbReference>
<evidence type="ECO:0000313" key="7">
    <source>
        <dbReference type="Proteomes" id="UP000095751"/>
    </source>
</evidence>
<evidence type="ECO:0000259" key="5">
    <source>
        <dbReference type="PROSITE" id="PS50102"/>
    </source>
</evidence>
<evidence type="ECO:0000256" key="3">
    <source>
        <dbReference type="PROSITE-ProRule" id="PRU00176"/>
    </source>
</evidence>
<sequence length="419" mass="46900">MEAAPAQDPTISGQKDVTTDDDVANASAKQDAGEEATTDSIVGGAAMRPVFLGNLKDNFSADDIMNIFHAPMSIATPSADQDAFRPIPVDRLDQKRGYCFVFLKDAVDATDKDNAERFVAAISGMEIGKVSNALRAEFARGDGRVKRKEDDRRKNIKPSDTLFVVNFSEETTKREDLKMLFEPFGEMVRIDMKRNYAFVQFRTIDEATKAKDATNGGRLEQSVLTVEYVARQRPDDNGGRRGGSRYRDDRRGGNRHRDDRNRDDRRDRGAPPDHRGGDRGDRGGDRDRDYHDGRGGGDRYNDDRGRGRDDFRGGGRDRDDFRGPRDRSPDRGGYRGGSPDRGGYRGGSRRSSRSRSRSPVQPPRGGRSPARSDRGYRNDYDRRGSPQGHGRRGDRAPTDDYRGGRGGYEDRSSNRDDYP</sequence>
<feature type="compositionally biased region" description="Basic and acidic residues" evidence="4">
    <location>
        <begin position="230"/>
        <end position="333"/>
    </location>
</feature>
<dbReference type="CDD" id="cd12233">
    <property type="entry name" value="RRM_Srp1p_AtRSp31_like"/>
    <property type="match status" value="1"/>
</dbReference>
<evidence type="ECO:0000256" key="2">
    <source>
        <dbReference type="ARBA" id="ARBA00022884"/>
    </source>
</evidence>
<dbReference type="InterPro" id="IPR012677">
    <property type="entry name" value="Nucleotide-bd_a/b_plait_sf"/>
</dbReference>
<dbReference type="AlphaFoldDB" id="A0A1E7FVV1"/>
<feature type="domain" description="RRM" evidence="5">
    <location>
        <begin position="48"/>
        <end position="141"/>
    </location>
</feature>
<accession>A0A1E7FVV1</accession>
<proteinExistence type="predicted"/>
<feature type="compositionally biased region" description="Basic residues" evidence="4">
    <location>
        <begin position="347"/>
        <end position="356"/>
    </location>
</feature>
<name>A0A1E7FVV1_9STRA</name>
<feature type="region of interest" description="Disordered" evidence="4">
    <location>
        <begin position="1"/>
        <end position="40"/>
    </location>
</feature>
<dbReference type="Pfam" id="PF00076">
    <property type="entry name" value="RRM_1"/>
    <property type="match status" value="1"/>
</dbReference>
<feature type="compositionally biased region" description="Gly residues" evidence="4">
    <location>
        <begin position="334"/>
        <end position="346"/>
    </location>
</feature>
<evidence type="ECO:0000313" key="6">
    <source>
        <dbReference type="EMBL" id="OEU22279.1"/>
    </source>
</evidence>
<feature type="domain" description="RRM" evidence="5">
    <location>
        <begin position="160"/>
        <end position="231"/>
    </location>
</feature>
<dbReference type="FunFam" id="3.30.70.330:FF:001559">
    <property type="entry name" value="RNA-binding region RNP-1 domain-containing protein"/>
    <property type="match status" value="1"/>
</dbReference>
<dbReference type="OrthoDB" id="5970at2759"/>